<accession>A0A1B2EZX0</accession>
<evidence type="ECO:0000256" key="1">
    <source>
        <dbReference type="SAM" id="MobiDB-lite"/>
    </source>
</evidence>
<feature type="signal peptide" evidence="2">
    <location>
        <begin position="1"/>
        <end position="18"/>
    </location>
</feature>
<keyword evidence="2" id="KW-0732">Signal</keyword>
<proteinExistence type="predicted"/>
<reference evidence="3" key="1">
    <citation type="submission" date="2016-07" db="EMBL/GenBank/DDBJ databases">
        <title>Microvirga ossetica sp. nov. a new species of rhizobia isolated from root nodules of the legume species Vicia alpestris Steven originated from North Ossetia region in the Caucasus.</title>
        <authorList>
            <person name="Safronova V.I."/>
            <person name="Kuznetsova I.G."/>
            <person name="Sazanova A.L."/>
            <person name="Belimov A."/>
            <person name="Andronov E."/>
            <person name="Osledkin Y.S."/>
            <person name="Onishchuk O.P."/>
            <person name="Kurchak O.N."/>
            <person name="Shaposhnikov A.I."/>
            <person name="Willems A."/>
            <person name="Tikhonovich I.A."/>
        </authorList>
    </citation>
    <scope>NUCLEOTIDE SEQUENCE [LARGE SCALE GENOMIC DNA]</scope>
    <source>
        <strain evidence="3">V5/3M</strain>
        <plasmid evidence="3">unnamed5</plasmid>
    </source>
</reference>
<dbReference type="RefSeq" id="WP_099516310.1">
    <property type="nucleotide sequence ID" value="NZ_CP016621.1"/>
</dbReference>
<evidence type="ECO:0000313" key="3">
    <source>
        <dbReference type="EMBL" id="ANY85540.1"/>
    </source>
</evidence>
<evidence type="ECO:0000256" key="2">
    <source>
        <dbReference type="SAM" id="SignalP"/>
    </source>
</evidence>
<sequence>MRRSLIFMVVTSLCAARAAELPPPSWPPSRNGILPRAEYVLQGDTTLSYDGLSFEDGTIITTQGYDFDLEIRQSLEIKGTLIIRSFPDDRLPPQPAAAGTGRRGHPHFGAPGPYPAADAADREDGMAGGTGERGPTGIPGADGFDARAVTLRFGPAATMTGKLVIRNVGGTGGTGGPGGIGGPGGNGQRGGKCAPDPGRGPAWPSFDDLPGRGGPAGQGGPGGFGGRGGDGGRGGMIVIQARSKGAHEWLITVELSVAGGEPGKIGPGGSGGNAGQPGPGGPAGELCSSKVERIGAQGTYGPGETKGMEGAQKGPDGIIKVLSD</sequence>
<dbReference type="KEGG" id="moc:BB934_45820"/>
<feature type="region of interest" description="Disordered" evidence="1">
    <location>
        <begin position="261"/>
        <end position="324"/>
    </location>
</feature>
<feature type="region of interest" description="Disordered" evidence="1">
    <location>
        <begin position="86"/>
        <end position="138"/>
    </location>
</feature>
<feature type="compositionally biased region" description="Gly residues" evidence="1">
    <location>
        <begin position="261"/>
        <end position="283"/>
    </location>
</feature>
<feature type="compositionally biased region" description="Gly residues" evidence="1">
    <location>
        <begin position="211"/>
        <end position="235"/>
    </location>
</feature>
<feature type="chain" id="PRO_5008536439" description="Collagen-like protein" evidence="2">
    <location>
        <begin position="19"/>
        <end position="324"/>
    </location>
</feature>
<feature type="region of interest" description="Disordered" evidence="1">
    <location>
        <begin position="169"/>
        <end position="236"/>
    </location>
</feature>
<feature type="compositionally biased region" description="Gly residues" evidence="1">
    <location>
        <begin position="169"/>
        <end position="190"/>
    </location>
</feature>
<dbReference type="EMBL" id="CP016621">
    <property type="protein sequence ID" value="ANY85540.1"/>
    <property type="molecule type" value="Genomic_DNA"/>
</dbReference>
<keyword evidence="3" id="KW-0614">Plasmid</keyword>
<name>A0A1B2EZX0_9HYPH</name>
<geneLocation type="plasmid" evidence="3">
    <name>unnamed5</name>
</geneLocation>
<gene>
    <name evidence="3" type="ORF">BB934_45820</name>
</gene>
<feature type="compositionally biased region" description="Low complexity" evidence="1">
    <location>
        <begin position="109"/>
        <end position="118"/>
    </location>
</feature>
<organism evidence="3">
    <name type="scientific">Microvirga ossetica</name>
    <dbReference type="NCBI Taxonomy" id="1882682"/>
    <lineage>
        <taxon>Bacteria</taxon>
        <taxon>Pseudomonadati</taxon>
        <taxon>Pseudomonadota</taxon>
        <taxon>Alphaproteobacteria</taxon>
        <taxon>Hyphomicrobiales</taxon>
        <taxon>Methylobacteriaceae</taxon>
        <taxon>Microvirga</taxon>
    </lineage>
</organism>
<evidence type="ECO:0008006" key="4">
    <source>
        <dbReference type="Google" id="ProtNLM"/>
    </source>
</evidence>
<dbReference type="AlphaFoldDB" id="A0A1B2EZX0"/>
<protein>
    <recommendedName>
        <fullName evidence="4">Collagen-like protein</fullName>
    </recommendedName>
</protein>